<dbReference type="EMBL" id="MDTU01000004">
    <property type="protein sequence ID" value="ODN41324.1"/>
    <property type="molecule type" value="Genomic_DNA"/>
</dbReference>
<comment type="caution">
    <text evidence="1">The sequence shown here is derived from an EMBL/GenBank/DDBJ whole genome shotgun (WGS) entry which is preliminary data.</text>
</comment>
<protein>
    <recommendedName>
        <fullName evidence="3">Plasmid replication protein RepL domain-containing protein</fullName>
    </recommendedName>
</protein>
<dbReference type="RefSeq" id="WP_069314313.1">
    <property type="nucleotide sequence ID" value="NZ_MDTU01000004.1"/>
</dbReference>
<evidence type="ECO:0000313" key="1">
    <source>
        <dbReference type="EMBL" id="ODN41324.1"/>
    </source>
</evidence>
<gene>
    <name evidence="1" type="ORF">BGC07_17350</name>
</gene>
<sequence>MMKLRKSQPCGYPGRVSKDLESLTECKLLVIRIDPRFQSITHSGVHVVKHVDEDEFLKVYTRNVKAIFDLKPTTQRILQYLMTELQKTPNADAVYLAWVGAEQYFTEHHINVSRTPFQRSLKELLKKGFVTESTKPNMFWFNPHLFFNGNRMTFVHEYRMKKTITDEES</sequence>
<evidence type="ECO:0000313" key="2">
    <source>
        <dbReference type="Proteomes" id="UP000094329"/>
    </source>
</evidence>
<proteinExistence type="predicted"/>
<reference evidence="1 2" key="1">
    <citation type="submission" date="2016-08" db="EMBL/GenBank/DDBJ databases">
        <title>Draft genome sequence of Candidatus Piscirickettsia litoralis, from seawater.</title>
        <authorList>
            <person name="Wan X."/>
            <person name="Lee A.J."/>
            <person name="Hou S."/>
            <person name="Donachie S.P."/>
        </authorList>
    </citation>
    <scope>NUCLEOTIDE SEQUENCE [LARGE SCALE GENOMIC DNA]</scope>
    <source>
        <strain evidence="1 2">Y2</strain>
    </source>
</reference>
<name>A0ABX3A5E6_9GAMM</name>
<organism evidence="1 2">
    <name type="scientific">Piscirickettsia litoralis</name>
    <dbReference type="NCBI Taxonomy" id="1891921"/>
    <lineage>
        <taxon>Bacteria</taxon>
        <taxon>Pseudomonadati</taxon>
        <taxon>Pseudomonadota</taxon>
        <taxon>Gammaproteobacteria</taxon>
        <taxon>Thiotrichales</taxon>
        <taxon>Piscirickettsiaceae</taxon>
        <taxon>Piscirickettsia</taxon>
    </lineage>
</organism>
<dbReference type="Proteomes" id="UP000094329">
    <property type="component" value="Unassembled WGS sequence"/>
</dbReference>
<accession>A0ABX3A5E6</accession>
<keyword evidence="2" id="KW-1185">Reference proteome</keyword>
<evidence type="ECO:0008006" key="3">
    <source>
        <dbReference type="Google" id="ProtNLM"/>
    </source>
</evidence>